<accession>A0A9P6ECG5</accession>
<dbReference type="OrthoDB" id="2867594at2759"/>
<organism evidence="1 2">
    <name type="scientific">Crepidotus variabilis</name>
    <dbReference type="NCBI Taxonomy" id="179855"/>
    <lineage>
        <taxon>Eukaryota</taxon>
        <taxon>Fungi</taxon>
        <taxon>Dikarya</taxon>
        <taxon>Basidiomycota</taxon>
        <taxon>Agaricomycotina</taxon>
        <taxon>Agaricomycetes</taxon>
        <taxon>Agaricomycetidae</taxon>
        <taxon>Agaricales</taxon>
        <taxon>Agaricineae</taxon>
        <taxon>Crepidotaceae</taxon>
        <taxon>Crepidotus</taxon>
    </lineage>
</organism>
<dbReference type="AlphaFoldDB" id="A0A9P6ECG5"/>
<proteinExistence type="predicted"/>
<keyword evidence="2" id="KW-1185">Reference proteome</keyword>
<evidence type="ECO:0000313" key="1">
    <source>
        <dbReference type="EMBL" id="KAF9526901.1"/>
    </source>
</evidence>
<dbReference type="Proteomes" id="UP000807306">
    <property type="component" value="Unassembled WGS sequence"/>
</dbReference>
<gene>
    <name evidence="1" type="ORF">CPB83DRAFT_908106</name>
</gene>
<comment type="caution">
    <text evidence="1">The sequence shown here is derived from an EMBL/GenBank/DDBJ whole genome shotgun (WGS) entry which is preliminary data.</text>
</comment>
<reference evidence="1" key="1">
    <citation type="submission" date="2020-11" db="EMBL/GenBank/DDBJ databases">
        <authorList>
            <consortium name="DOE Joint Genome Institute"/>
            <person name="Ahrendt S."/>
            <person name="Riley R."/>
            <person name="Andreopoulos W."/>
            <person name="Labutti K."/>
            <person name="Pangilinan J."/>
            <person name="Ruiz-Duenas F.J."/>
            <person name="Barrasa J.M."/>
            <person name="Sanchez-Garcia M."/>
            <person name="Camarero S."/>
            <person name="Miyauchi S."/>
            <person name="Serrano A."/>
            <person name="Linde D."/>
            <person name="Babiker R."/>
            <person name="Drula E."/>
            <person name="Ayuso-Fernandez I."/>
            <person name="Pacheco R."/>
            <person name="Padilla G."/>
            <person name="Ferreira P."/>
            <person name="Barriuso J."/>
            <person name="Kellner H."/>
            <person name="Castanera R."/>
            <person name="Alfaro M."/>
            <person name="Ramirez L."/>
            <person name="Pisabarro A.G."/>
            <person name="Kuo A."/>
            <person name="Tritt A."/>
            <person name="Lipzen A."/>
            <person name="He G."/>
            <person name="Yan M."/>
            <person name="Ng V."/>
            <person name="Cullen D."/>
            <person name="Martin F."/>
            <person name="Rosso M.-N."/>
            <person name="Henrissat B."/>
            <person name="Hibbett D."/>
            <person name="Martinez A.T."/>
            <person name="Grigoriev I.V."/>
        </authorList>
    </citation>
    <scope>NUCLEOTIDE SEQUENCE</scope>
    <source>
        <strain evidence="1">CBS 506.95</strain>
    </source>
</reference>
<dbReference type="EMBL" id="MU157866">
    <property type="protein sequence ID" value="KAF9526901.1"/>
    <property type="molecule type" value="Genomic_DNA"/>
</dbReference>
<sequence>MSIAVFFTCDIPEKTLNRFLDAGQVYLDNSHCDFASDTSDIIYLLIATVTSKDYDEYPTRTTRPFRPFHSPFIGETPEQVASWFRGASDPFDVERSYPLVKSFIILDEQTAKDNQSCLLHQLRI</sequence>
<protein>
    <submittedName>
        <fullName evidence="1">Uncharacterized protein</fullName>
    </submittedName>
</protein>
<evidence type="ECO:0000313" key="2">
    <source>
        <dbReference type="Proteomes" id="UP000807306"/>
    </source>
</evidence>
<name>A0A9P6ECG5_9AGAR</name>